<sequence length="155" mass="16795">MEATTVIAPVNGVIKLSQESTDSLFSSNMLGQGVVMWPEGMQIVSPLAGTYYQQNDHNIQIQTEYGRWLLHIGLNFAGIATPPVKYTFTDGDVLAANVPIATVDWQQVAAAKLDVVQEVALLNLDQQAIISEFVPGNYQTGGIIGKLNLKGAYEE</sequence>
<evidence type="ECO:0000256" key="1">
    <source>
        <dbReference type="ARBA" id="ARBA00022448"/>
    </source>
</evidence>
<keyword evidence="3" id="KW-0808">Transferase</keyword>
<dbReference type="SUPFAM" id="SSF51261">
    <property type="entry name" value="Duplicated hybrid motif"/>
    <property type="match status" value="1"/>
</dbReference>
<comment type="caution">
    <text evidence="5">The sequence shown here is derived from an EMBL/GenBank/DDBJ whole genome shotgun (WGS) entry which is preliminary data.</text>
</comment>
<dbReference type="Proteomes" id="UP000789707">
    <property type="component" value="Unassembled WGS sequence"/>
</dbReference>
<keyword evidence="1" id="KW-0813">Transport</keyword>
<evidence type="ECO:0000256" key="2">
    <source>
        <dbReference type="ARBA" id="ARBA00022597"/>
    </source>
</evidence>
<protein>
    <recommendedName>
        <fullName evidence="4">PTS EIIA type-1 domain-containing protein</fullName>
    </recommendedName>
</protein>
<dbReference type="EMBL" id="CAKKNS010000001">
    <property type="protein sequence ID" value="CAH0416115.1"/>
    <property type="molecule type" value="Genomic_DNA"/>
</dbReference>
<dbReference type="PROSITE" id="PS51093">
    <property type="entry name" value="PTS_EIIA_TYPE_1"/>
    <property type="match status" value="1"/>
</dbReference>
<keyword evidence="6" id="KW-1185">Reference proteome</keyword>
<dbReference type="Gene3D" id="2.70.70.10">
    <property type="entry name" value="Glucose Permease (Domain IIA)"/>
    <property type="match status" value="1"/>
</dbReference>
<keyword evidence="2" id="KW-0762">Sugar transport</keyword>
<dbReference type="RefSeq" id="WP_230096178.1">
    <property type="nucleotide sequence ID" value="NZ_CAKKNS010000001.1"/>
</dbReference>
<feature type="domain" description="PTS EIIA type-1" evidence="4">
    <location>
        <begin position="22"/>
        <end position="123"/>
    </location>
</feature>
<name>A0ABN8BKI9_9LACO</name>
<gene>
    <name evidence="5" type="ORF">WFA24289_00414</name>
</gene>
<evidence type="ECO:0000256" key="3">
    <source>
        <dbReference type="ARBA" id="ARBA00022679"/>
    </source>
</evidence>
<proteinExistence type="predicted"/>
<evidence type="ECO:0000313" key="5">
    <source>
        <dbReference type="EMBL" id="CAH0416115.1"/>
    </source>
</evidence>
<dbReference type="InterPro" id="IPR001127">
    <property type="entry name" value="PTS_EIIA_1_perm"/>
</dbReference>
<evidence type="ECO:0000259" key="4">
    <source>
        <dbReference type="PROSITE" id="PS51093"/>
    </source>
</evidence>
<dbReference type="Pfam" id="PF00358">
    <property type="entry name" value="PTS_EIIA_1"/>
    <property type="match status" value="1"/>
</dbReference>
<evidence type="ECO:0000313" key="6">
    <source>
        <dbReference type="Proteomes" id="UP000789707"/>
    </source>
</evidence>
<organism evidence="5 6">
    <name type="scientific">Periweissella fabaria</name>
    <dbReference type="NCBI Taxonomy" id="546157"/>
    <lineage>
        <taxon>Bacteria</taxon>
        <taxon>Bacillati</taxon>
        <taxon>Bacillota</taxon>
        <taxon>Bacilli</taxon>
        <taxon>Lactobacillales</taxon>
        <taxon>Lactobacillaceae</taxon>
        <taxon>Periweissella</taxon>
    </lineage>
</organism>
<reference evidence="5 6" key="1">
    <citation type="submission" date="2021-11" db="EMBL/GenBank/DDBJ databases">
        <authorList>
            <person name="Depoorter E."/>
        </authorList>
    </citation>
    <scope>NUCLEOTIDE SEQUENCE [LARGE SCALE GENOMIC DNA]</scope>
    <source>
        <strain evidence="5 6">LMG 24289</strain>
    </source>
</reference>
<dbReference type="InterPro" id="IPR011055">
    <property type="entry name" value="Dup_hybrid_motif"/>
</dbReference>
<accession>A0ABN8BKI9</accession>